<dbReference type="GO" id="GO:0000976">
    <property type="term" value="F:transcription cis-regulatory region binding"/>
    <property type="evidence" value="ECO:0007669"/>
    <property type="project" value="TreeGrafter"/>
</dbReference>
<dbReference type="PANTHER" id="PTHR30146">
    <property type="entry name" value="LACI-RELATED TRANSCRIPTIONAL REPRESSOR"/>
    <property type="match status" value="1"/>
</dbReference>
<keyword evidence="2" id="KW-0805">Transcription regulation</keyword>
<dbReference type="GO" id="GO:0003700">
    <property type="term" value="F:DNA-binding transcription factor activity"/>
    <property type="evidence" value="ECO:0007669"/>
    <property type="project" value="TreeGrafter"/>
</dbReference>
<organism evidence="6 7">
    <name type="scientific">Lacrimispora amygdalina</name>
    <dbReference type="NCBI Taxonomy" id="253257"/>
    <lineage>
        <taxon>Bacteria</taxon>
        <taxon>Bacillati</taxon>
        <taxon>Bacillota</taxon>
        <taxon>Clostridia</taxon>
        <taxon>Lachnospirales</taxon>
        <taxon>Lachnospiraceae</taxon>
        <taxon>Lacrimispora</taxon>
    </lineage>
</organism>
<dbReference type="Pfam" id="PF13377">
    <property type="entry name" value="Peripla_BP_3"/>
    <property type="match status" value="1"/>
</dbReference>
<keyword evidence="4" id="KW-0804">Transcription</keyword>
<dbReference type="SMART" id="SM00354">
    <property type="entry name" value="HTH_LACI"/>
    <property type="match status" value="1"/>
</dbReference>
<accession>A0A3E2N6S3</accession>
<dbReference type="Pfam" id="PF00356">
    <property type="entry name" value="LacI"/>
    <property type="match status" value="1"/>
</dbReference>
<dbReference type="PANTHER" id="PTHR30146:SF148">
    <property type="entry name" value="HTH-TYPE TRANSCRIPTIONAL REPRESSOR PURR-RELATED"/>
    <property type="match status" value="1"/>
</dbReference>
<feature type="domain" description="HTH lacI-type" evidence="5">
    <location>
        <begin position="60"/>
        <end position="92"/>
    </location>
</feature>
<dbReference type="Proteomes" id="UP000260680">
    <property type="component" value="Unassembled WGS sequence"/>
</dbReference>
<evidence type="ECO:0000259" key="5">
    <source>
        <dbReference type="PROSITE" id="PS50932"/>
    </source>
</evidence>
<protein>
    <submittedName>
        <fullName evidence="6">LacI family transcriptional regulator</fullName>
    </submittedName>
</protein>
<dbReference type="PROSITE" id="PS50932">
    <property type="entry name" value="HTH_LACI_2"/>
    <property type="match status" value="1"/>
</dbReference>
<dbReference type="EMBL" id="QOHO01000075">
    <property type="protein sequence ID" value="RFZ76695.1"/>
    <property type="molecule type" value="Genomic_DNA"/>
</dbReference>
<dbReference type="CDD" id="cd01392">
    <property type="entry name" value="HTH_LacI"/>
    <property type="match status" value="1"/>
</dbReference>
<dbReference type="Gene3D" id="3.40.50.2300">
    <property type="match status" value="2"/>
</dbReference>
<dbReference type="InterPro" id="IPR028082">
    <property type="entry name" value="Peripla_BP_I"/>
</dbReference>
<evidence type="ECO:0000313" key="6">
    <source>
        <dbReference type="EMBL" id="RFZ76695.1"/>
    </source>
</evidence>
<dbReference type="OrthoDB" id="43195at2"/>
<gene>
    <name evidence="6" type="ORF">DS742_22455</name>
</gene>
<dbReference type="InterPro" id="IPR010982">
    <property type="entry name" value="Lambda_DNA-bd_dom_sf"/>
</dbReference>
<name>A0A3E2N6S3_9FIRM</name>
<dbReference type="Gene3D" id="1.10.260.40">
    <property type="entry name" value="lambda repressor-like DNA-binding domains"/>
    <property type="match status" value="1"/>
</dbReference>
<dbReference type="SUPFAM" id="SSF53822">
    <property type="entry name" value="Periplasmic binding protein-like I"/>
    <property type="match status" value="1"/>
</dbReference>
<keyword evidence="1" id="KW-0678">Repressor</keyword>
<keyword evidence="3" id="KW-0238">DNA-binding</keyword>
<evidence type="ECO:0000256" key="1">
    <source>
        <dbReference type="ARBA" id="ARBA00022491"/>
    </source>
</evidence>
<sequence>MTGIKYLRILIMIFMTAIWAWKAETREKTDGGRGLIWSAKMPVAVKHHEREDTAMRLKAKDIAAALGISPATVSLVLNNKPGVKPATRKRVQNYILMEEEKNNSRLRAEYNESKGTVLMLNYIKHGIILKQRENRRDPLLFGDFECICNKAGYRFDYQEFYEKAGNLEKLLDKCRRSDIKGIYMMAAEMNYSDIYPFGQLKIPVVVGDNLFYEQGMDSFLIDNKEGICRAVDYLVDKGHSYISYLAEKVDIFNFTERREAFVEEMEKRHCGDGSSRIIRLGNQIDEVYEAMNRYLDGGIKKTTAFVLESSVISLGVSKALLERNIRVPKEISLIGFDALPKLSIPGINLTLIKGTHTMRHKAAMSHLIRHIEDEEGEMVRVYYKTRLLEGESVFDKNKYIYK</sequence>
<dbReference type="InterPro" id="IPR046335">
    <property type="entry name" value="LacI/GalR-like_sensor"/>
</dbReference>
<dbReference type="AlphaFoldDB" id="A0A3E2N6S3"/>
<dbReference type="SUPFAM" id="SSF47413">
    <property type="entry name" value="lambda repressor-like DNA-binding domains"/>
    <property type="match status" value="1"/>
</dbReference>
<evidence type="ECO:0000256" key="4">
    <source>
        <dbReference type="ARBA" id="ARBA00023163"/>
    </source>
</evidence>
<reference evidence="6 7" key="1">
    <citation type="submission" date="2018-07" db="EMBL/GenBank/DDBJ databases">
        <title>New species, Clostridium PI-S10-A1B.</title>
        <authorList>
            <person name="Krishna G."/>
            <person name="Summeta K."/>
            <person name="Shikha S."/>
            <person name="Prabhu P.B."/>
            <person name="Suresh K."/>
        </authorList>
    </citation>
    <scope>NUCLEOTIDE SEQUENCE [LARGE SCALE GENOMIC DNA]</scope>
    <source>
        <strain evidence="6 7">PI-S10-A1B</strain>
    </source>
</reference>
<proteinExistence type="predicted"/>
<dbReference type="InterPro" id="IPR000843">
    <property type="entry name" value="HTH_LacI"/>
</dbReference>
<evidence type="ECO:0000256" key="2">
    <source>
        <dbReference type="ARBA" id="ARBA00023015"/>
    </source>
</evidence>
<evidence type="ECO:0000313" key="7">
    <source>
        <dbReference type="Proteomes" id="UP000260680"/>
    </source>
</evidence>
<comment type="caution">
    <text evidence="6">The sequence shown here is derived from an EMBL/GenBank/DDBJ whole genome shotgun (WGS) entry which is preliminary data.</text>
</comment>
<evidence type="ECO:0000256" key="3">
    <source>
        <dbReference type="ARBA" id="ARBA00023125"/>
    </source>
</evidence>